<evidence type="ECO:0000256" key="4">
    <source>
        <dbReference type="ARBA" id="ARBA00022741"/>
    </source>
</evidence>
<dbReference type="GO" id="GO:0006260">
    <property type="term" value="P:DNA replication"/>
    <property type="evidence" value="ECO:0007669"/>
    <property type="project" value="InterPro"/>
</dbReference>
<dbReference type="InterPro" id="IPR006054">
    <property type="entry name" value="DnaQ"/>
</dbReference>
<dbReference type="Gene3D" id="3.40.50.300">
    <property type="entry name" value="P-loop containing nucleotide triphosphate hydrolases"/>
    <property type="match status" value="2"/>
</dbReference>
<keyword evidence="2" id="KW-0004">4Fe-4S</keyword>
<dbReference type="GO" id="GO:0051539">
    <property type="term" value="F:4 iron, 4 sulfur cluster binding"/>
    <property type="evidence" value="ECO:0007669"/>
    <property type="project" value="UniProtKB-KW"/>
</dbReference>
<evidence type="ECO:0000256" key="9">
    <source>
        <dbReference type="ARBA" id="ARBA00023204"/>
    </source>
</evidence>
<evidence type="ECO:0000259" key="14">
    <source>
        <dbReference type="PROSITE" id="PS51193"/>
    </source>
</evidence>
<dbReference type="GO" id="GO:0008408">
    <property type="term" value="F:3'-5' exonuclease activity"/>
    <property type="evidence" value="ECO:0007669"/>
    <property type="project" value="UniProtKB-UniRule"/>
</dbReference>
<keyword evidence="15" id="KW-0347">Helicase</keyword>
<gene>
    <name evidence="11 12" type="primary">dinG</name>
    <name evidence="15" type="ORF">MTY_2257</name>
</gene>
<reference evidence="15" key="1">
    <citation type="journal article" date="2014" name="Gene">
        <title>Genome-guided analysis of transformation efficiency and carbon dioxide assimilation by Moorella thermoacetica Y72.</title>
        <authorList>
            <person name="Tsukahara K."/>
            <person name="Kita A."/>
            <person name="Nakashimada Y."/>
            <person name="Hoshino T."/>
            <person name="Murakami K."/>
        </authorList>
    </citation>
    <scope>NUCLEOTIDE SEQUENCE [LARGE SCALE GENOMIC DNA]</scope>
    <source>
        <strain evidence="15">Y72</strain>
    </source>
</reference>
<evidence type="ECO:0000256" key="2">
    <source>
        <dbReference type="ARBA" id="ARBA00022485"/>
    </source>
</evidence>
<keyword evidence="7 11" id="KW-0269">Exonuclease</keyword>
<dbReference type="PANTHER" id="PTHR11472">
    <property type="entry name" value="DNA REPAIR DEAD HELICASE RAD3/XP-D SUBFAMILY MEMBER"/>
    <property type="match status" value="1"/>
</dbReference>
<comment type="function">
    <text evidence="11 12">3'-5' exonuclease.</text>
</comment>
<dbReference type="EMBL" id="DF238840">
    <property type="protein sequence ID" value="GAF26917.1"/>
    <property type="molecule type" value="Genomic_DNA"/>
</dbReference>
<dbReference type="GO" id="GO:0016887">
    <property type="term" value="F:ATP hydrolysis activity"/>
    <property type="evidence" value="ECO:0007669"/>
    <property type="project" value="RHEA"/>
</dbReference>
<dbReference type="SMART" id="SM00479">
    <property type="entry name" value="EXOIII"/>
    <property type="match status" value="1"/>
</dbReference>
<evidence type="ECO:0000259" key="13">
    <source>
        <dbReference type="PROSITE" id="PS51192"/>
    </source>
</evidence>
<dbReference type="SUPFAM" id="SSF53098">
    <property type="entry name" value="Ribonuclease H-like"/>
    <property type="match status" value="1"/>
</dbReference>
<accession>A0A0S6UDS6</accession>
<dbReference type="PANTHER" id="PTHR11472:SF34">
    <property type="entry name" value="REGULATOR OF TELOMERE ELONGATION HELICASE 1"/>
    <property type="match status" value="1"/>
</dbReference>
<dbReference type="InterPro" id="IPR011545">
    <property type="entry name" value="DEAD/DEAH_box_helicase_dom"/>
</dbReference>
<dbReference type="Proteomes" id="UP000063718">
    <property type="component" value="Unassembled WGS sequence"/>
</dbReference>
<keyword evidence="8 11" id="KW-0067">ATP-binding</keyword>
<dbReference type="GO" id="GO:0003677">
    <property type="term" value="F:DNA binding"/>
    <property type="evidence" value="ECO:0007669"/>
    <property type="project" value="InterPro"/>
</dbReference>
<evidence type="ECO:0000256" key="7">
    <source>
        <dbReference type="ARBA" id="ARBA00022839"/>
    </source>
</evidence>
<proteinExistence type="inferred from homology"/>
<dbReference type="InterPro" id="IPR006555">
    <property type="entry name" value="ATP-dep_Helicase_C"/>
</dbReference>
<dbReference type="PROSITE" id="PS51193">
    <property type="entry name" value="HELICASE_ATP_BIND_2"/>
    <property type="match status" value="1"/>
</dbReference>
<protein>
    <recommendedName>
        <fullName evidence="11 12">3'-5' exonuclease DinG</fullName>
        <ecNumber evidence="11 12">3.1.-.-</ecNumber>
    </recommendedName>
</protein>
<comment type="catalytic activity">
    <reaction evidence="10">
        <text>ATP + H2O = ADP + phosphate + H(+)</text>
        <dbReference type="Rhea" id="RHEA:13065"/>
        <dbReference type="ChEBI" id="CHEBI:15377"/>
        <dbReference type="ChEBI" id="CHEBI:15378"/>
        <dbReference type="ChEBI" id="CHEBI:30616"/>
        <dbReference type="ChEBI" id="CHEBI:43474"/>
        <dbReference type="ChEBI" id="CHEBI:456216"/>
        <dbReference type="EC" id="5.6.2.3"/>
    </reaction>
</comment>
<evidence type="ECO:0000256" key="5">
    <source>
        <dbReference type="ARBA" id="ARBA00022763"/>
    </source>
</evidence>
<dbReference type="SMART" id="SM00487">
    <property type="entry name" value="DEXDc"/>
    <property type="match status" value="1"/>
</dbReference>
<dbReference type="InterPro" id="IPR013520">
    <property type="entry name" value="Ribonucl_H"/>
</dbReference>
<dbReference type="Pfam" id="PF13307">
    <property type="entry name" value="Helicase_C_2"/>
    <property type="match status" value="1"/>
</dbReference>
<dbReference type="InterPro" id="IPR006554">
    <property type="entry name" value="Helicase-like_DEXD_c2"/>
</dbReference>
<name>A0A0S6UDS6_NEOTH</name>
<dbReference type="FunFam" id="3.30.420.10:FF:000045">
    <property type="entry name" value="3'-5' exonuclease DinG"/>
    <property type="match status" value="1"/>
</dbReference>
<keyword evidence="9" id="KW-0234">DNA repair</keyword>
<dbReference type="InterPro" id="IPR045028">
    <property type="entry name" value="DinG/Rad3-like"/>
</dbReference>
<dbReference type="RefSeq" id="WP_025774634.1">
    <property type="nucleotide sequence ID" value="NZ_DF238840.1"/>
</dbReference>
<keyword evidence="2" id="KW-0411">Iron-sulfur</keyword>
<feature type="short sequence motif" description="DEAH box" evidence="11">
    <location>
        <begin position="453"/>
        <end position="456"/>
    </location>
</feature>
<keyword evidence="3 11" id="KW-0540">Nuclease</keyword>
<comment type="cofactor">
    <cofactor evidence="1">
        <name>[4Fe-4S] cluster</name>
        <dbReference type="ChEBI" id="CHEBI:49883"/>
    </cofactor>
</comment>
<dbReference type="GO" id="GO:0006281">
    <property type="term" value="P:DNA repair"/>
    <property type="evidence" value="ECO:0007669"/>
    <property type="project" value="UniProtKB-KW"/>
</dbReference>
<keyword evidence="4 11" id="KW-0547">Nucleotide-binding</keyword>
<dbReference type="SMART" id="SM00488">
    <property type="entry name" value="DEXDc2"/>
    <property type="match status" value="1"/>
</dbReference>
<dbReference type="NCBIfam" id="TIGR01407">
    <property type="entry name" value="dinG_rel"/>
    <property type="match status" value="1"/>
</dbReference>
<evidence type="ECO:0000256" key="3">
    <source>
        <dbReference type="ARBA" id="ARBA00022722"/>
    </source>
</evidence>
<comment type="similarity">
    <text evidence="11 12">Belongs to the helicase family. DinG subfamily. Type 2 sub-subfamily.</text>
</comment>
<dbReference type="GO" id="GO:0003887">
    <property type="term" value="F:DNA-directed DNA polymerase activity"/>
    <property type="evidence" value="ECO:0007669"/>
    <property type="project" value="InterPro"/>
</dbReference>
<dbReference type="InterPro" id="IPR014001">
    <property type="entry name" value="Helicase_ATP-bd"/>
</dbReference>
<keyword evidence="5" id="KW-0227">DNA damage</keyword>
<dbReference type="Pfam" id="PF00929">
    <property type="entry name" value="RNase_T"/>
    <property type="match status" value="1"/>
</dbReference>
<dbReference type="InterPro" id="IPR006310">
    <property type="entry name" value="DinG"/>
</dbReference>
<dbReference type="Pfam" id="PF00270">
    <property type="entry name" value="DEAD"/>
    <property type="match status" value="1"/>
</dbReference>
<evidence type="ECO:0000256" key="11">
    <source>
        <dbReference type="HAMAP-Rule" id="MF_02206"/>
    </source>
</evidence>
<dbReference type="GO" id="GO:0043139">
    <property type="term" value="F:5'-3' DNA helicase activity"/>
    <property type="evidence" value="ECO:0007669"/>
    <property type="project" value="UniProtKB-EC"/>
</dbReference>
<evidence type="ECO:0000256" key="10">
    <source>
        <dbReference type="ARBA" id="ARBA00048954"/>
    </source>
</evidence>
<keyword evidence="2" id="KW-0479">Metal-binding</keyword>
<organism evidence="15">
    <name type="scientific">Moorella thermoacetica Y72</name>
    <dbReference type="NCBI Taxonomy" id="1325331"/>
    <lineage>
        <taxon>Bacteria</taxon>
        <taxon>Bacillati</taxon>
        <taxon>Bacillota</taxon>
        <taxon>Clostridia</taxon>
        <taxon>Neomoorellales</taxon>
        <taxon>Neomoorellaceae</taxon>
        <taxon>Neomoorella</taxon>
    </lineage>
</organism>
<dbReference type="NCBIfam" id="TIGR00573">
    <property type="entry name" value="dnaq"/>
    <property type="match status" value="1"/>
</dbReference>
<evidence type="ECO:0000256" key="1">
    <source>
        <dbReference type="ARBA" id="ARBA00001966"/>
    </source>
</evidence>
<dbReference type="EC" id="3.1.-.-" evidence="11 12"/>
<evidence type="ECO:0000256" key="8">
    <source>
        <dbReference type="ARBA" id="ARBA00022840"/>
    </source>
</evidence>
<evidence type="ECO:0000313" key="15">
    <source>
        <dbReference type="EMBL" id="GAF26917.1"/>
    </source>
</evidence>
<sequence length="921" mass="101762">MLPQTYVVLDVETTGLDPARDRIIEIAAVRLEGGNITRQFQTLVNPGRPIPPAIERLTGISDAMVREAPPLPEVLPGLLDLFRDAIPVGHNGTFDLAFLNQALGYGWHSPLLDTLALSRILFPCLASHRLDYMSKYLTLEATGHHRALDDVLTTARLLENLWQATLELDKNLLTKLLNLAPVGLQSWFRAALVQGTPASHFEVAATGLFAPTRVPSPQSGTLPAFNVDDLVAMLDHRGLLAEQIPGYEYRPQQVEMLRAVASALAGNHYLTVEAGTGTGKSLAYLLPAIYWACSQRKRVAIATHTISLQEQLWQKDLPQLRELLPFSFKAALVKGRSNYICRRKLRDYLANPSAGEAERLFAMRVLCWLEVTTSGDWSEMKLTPEEEGFKFALAADTETCTGNACPFNDECFVNAARREAEAANILILNHSLLLSDIRLNNQVLPDYPYLIIDEAHHLEEAATEHLGSSVSQASCELFFRRLGRSEQAYSFLGRVRNLARRLPPEGNLELADFLEDMELTVTATLAGWQEFWESLGRLSDAARWEEAGYTLRFTSRLKETPAWDNLLSVFGSLEENLSGLASRLERLSELLSAAGAGEFAADAGNFAAVVAQYSYDLGQILDADPATSVSWLEKNNHGQYILRSAPLDIGPLLAELLFSRKQAVILTSATLTVNNSFDYYHQQTGLQELPADRVVSCQVSSPFDYRSQALVCSIRGLPNPGQLKDADYARAITPVLTAICPAVGGRSLILCTSHRFLREVYELLSADLNGSGYRVLAQGIDGSRSRLLEEFIQTPRAVLLGANSYWEGIDLPGDLLRCVIIPRLPFPSPGIPTLAARMEHLAARGQNAFATLSLPQAIIRFRQGFGRLIRRASDRGVLVILDQRLLSQRYGRLFIQSLPPVTLEEVDPAGAPSRIKTWFQG</sequence>
<dbReference type="AlphaFoldDB" id="A0A0S6UDS6"/>
<evidence type="ECO:0000256" key="12">
    <source>
        <dbReference type="RuleBase" id="RU364106"/>
    </source>
</evidence>
<dbReference type="HAMAP" id="MF_02206">
    <property type="entry name" value="DinG_exonucl"/>
    <property type="match status" value="1"/>
</dbReference>
<dbReference type="SUPFAM" id="SSF52540">
    <property type="entry name" value="P-loop containing nucleoside triphosphate hydrolases"/>
    <property type="match status" value="2"/>
</dbReference>
<dbReference type="SMART" id="SM00491">
    <property type="entry name" value="HELICc2"/>
    <property type="match status" value="1"/>
</dbReference>
<keyword evidence="2" id="KW-0408">Iron</keyword>
<dbReference type="InterPro" id="IPR012337">
    <property type="entry name" value="RNaseH-like_sf"/>
</dbReference>
<feature type="domain" description="Helicase ATP-binding" evidence="13">
    <location>
        <begin position="261"/>
        <end position="541"/>
    </location>
</feature>
<feature type="domain" description="Helicase ATP-binding" evidence="14">
    <location>
        <begin position="239"/>
        <end position="505"/>
    </location>
</feature>
<evidence type="ECO:0000256" key="6">
    <source>
        <dbReference type="ARBA" id="ARBA00022801"/>
    </source>
</evidence>
<dbReference type="InterPro" id="IPR036397">
    <property type="entry name" value="RNaseH_sf"/>
</dbReference>
<feature type="binding site" evidence="11">
    <location>
        <begin position="274"/>
        <end position="281"/>
    </location>
    <ligand>
        <name>ATP</name>
        <dbReference type="ChEBI" id="CHEBI:30616"/>
    </ligand>
</feature>
<dbReference type="Gene3D" id="3.30.420.10">
    <property type="entry name" value="Ribonuclease H-like superfamily/Ribonuclease H"/>
    <property type="match status" value="1"/>
</dbReference>
<dbReference type="InterPro" id="IPR014013">
    <property type="entry name" value="Helic_SF1/SF2_ATP-bd_DinG/Rad3"/>
</dbReference>
<dbReference type="CDD" id="cd06127">
    <property type="entry name" value="DEDDh"/>
    <property type="match status" value="1"/>
</dbReference>
<keyword evidence="6 11" id="KW-0378">Hydrolase</keyword>
<dbReference type="InterPro" id="IPR027417">
    <property type="entry name" value="P-loop_NTPase"/>
</dbReference>
<dbReference type="GO" id="GO:0005524">
    <property type="term" value="F:ATP binding"/>
    <property type="evidence" value="ECO:0007669"/>
    <property type="project" value="UniProtKB-UniRule"/>
</dbReference>
<dbReference type="PROSITE" id="PS51192">
    <property type="entry name" value="HELICASE_ATP_BIND_1"/>
    <property type="match status" value="1"/>
</dbReference>